<evidence type="ECO:0000313" key="4">
    <source>
        <dbReference type="Proteomes" id="UP000054698"/>
    </source>
</evidence>
<proteinExistence type="predicted"/>
<dbReference type="EMBL" id="UASS01000039">
    <property type="protein sequence ID" value="SPX62657.1"/>
    <property type="molecule type" value="Genomic_DNA"/>
</dbReference>
<gene>
    <name evidence="3" type="primary">ychJ</name>
    <name evidence="2" type="ORF">Lfee_1445</name>
    <name evidence="3" type="ORF">NCTC12022_03419</name>
</gene>
<dbReference type="AlphaFoldDB" id="A0A0W0TUL8"/>
<dbReference type="OrthoDB" id="21421at2"/>
<feature type="domain" description="YchJ-like middle NTF2-like" evidence="1">
    <location>
        <begin position="28"/>
        <end position="126"/>
    </location>
</feature>
<dbReference type="PATRIC" id="fig|453.4.peg.1579"/>
<reference evidence="2 4" key="1">
    <citation type="submission" date="2015-11" db="EMBL/GenBank/DDBJ databases">
        <title>Genomic analysis of 38 Legionella species identifies large and diverse effector repertoires.</title>
        <authorList>
            <person name="Burstein D."/>
            <person name="Amaro F."/>
            <person name="Zusman T."/>
            <person name="Lifshitz Z."/>
            <person name="Cohen O."/>
            <person name="Gilbert J.A."/>
            <person name="Pupko T."/>
            <person name="Shuman H.A."/>
            <person name="Segal G."/>
        </authorList>
    </citation>
    <scope>NUCLEOTIDE SEQUENCE [LARGE SCALE GENOMIC DNA]</scope>
    <source>
        <strain evidence="2 4">WO-44C</strain>
    </source>
</reference>
<dbReference type="InterPro" id="IPR032710">
    <property type="entry name" value="NTF2-like_dom_sf"/>
</dbReference>
<protein>
    <submittedName>
        <fullName evidence="2">Putative SEC-C motif domain protein</fullName>
    </submittedName>
</protein>
<dbReference type="Pfam" id="PF17775">
    <property type="entry name" value="YchJ_M-like"/>
    <property type="match status" value="1"/>
</dbReference>
<dbReference type="RefSeq" id="WP_058445344.1">
    <property type="nucleotide sequence ID" value="NZ_CAAAHT010000017.1"/>
</dbReference>
<dbReference type="SUPFAM" id="SSF103642">
    <property type="entry name" value="Sec-C motif"/>
    <property type="match status" value="1"/>
</dbReference>
<name>A0A0W0TUL8_9GAMM</name>
<reference evidence="3 5" key="2">
    <citation type="submission" date="2018-06" db="EMBL/GenBank/DDBJ databases">
        <authorList>
            <consortium name="Pathogen Informatics"/>
            <person name="Doyle S."/>
        </authorList>
    </citation>
    <scope>NUCLEOTIDE SEQUENCE [LARGE SCALE GENOMIC DNA]</scope>
    <source>
        <strain evidence="3 5">NCTC12022</strain>
    </source>
</reference>
<dbReference type="InterPro" id="IPR048469">
    <property type="entry name" value="YchJ-like_M"/>
</dbReference>
<accession>A0A0W0TUL8</accession>
<dbReference type="Gene3D" id="3.10.450.50">
    <property type="match status" value="1"/>
</dbReference>
<dbReference type="EMBL" id="LNYB01000051">
    <property type="protein sequence ID" value="KTC99279.1"/>
    <property type="molecule type" value="Genomic_DNA"/>
</dbReference>
<evidence type="ECO:0000313" key="2">
    <source>
        <dbReference type="EMBL" id="KTC99279.1"/>
    </source>
</evidence>
<evidence type="ECO:0000313" key="3">
    <source>
        <dbReference type="EMBL" id="SPX62657.1"/>
    </source>
</evidence>
<dbReference type="PANTHER" id="PTHR33747">
    <property type="entry name" value="UPF0225 PROTEIN SCO1677"/>
    <property type="match status" value="1"/>
</dbReference>
<sequence>MNQCPCGLPTDYLACCGSYIEKLETAKTPEALMRSRYTAYSQARVDYLRKTMLGKPLVGFNDHETALWAKQVKWLGLQVITSYLDPKDENTGFVEFIARYMEKNTIKTIHELSQFQRHSGSWFYTDSLPPKTGKSTVKQKISRNAPCPCGSQKKYKNCHALIKD</sequence>
<dbReference type="STRING" id="453.Lfee_1445"/>
<dbReference type="Proteomes" id="UP000054698">
    <property type="component" value="Unassembled WGS sequence"/>
</dbReference>
<dbReference type="PANTHER" id="PTHR33747:SF1">
    <property type="entry name" value="ADENYLATE CYCLASE-ASSOCIATED CAP C-TERMINAL DOMAIN-CONTAINING PROTEIN"/>
    <property type="match status" value="1"/>
</dbReference>
<dbReference type="Pfam" id="PF02810">
    <property type="entry name" value="SEC-C"/>
    <property type="match status" value="1"/>
</dbReference>
<dbReference type="Proteomes" id="UP000251942">
    <property type="component" value="Unassembled WGS sequence"/>
</dbReference>
<evidence type="ECO:0000259" key="1">
    <source>
        <dbReference type="Pfam" id="PF17775"/>
    </source>
</evidence>
<dbReference type="SUPFAM" id="SSF54427">
    <property type="entry name" value="NTF2-like"/>
    <property type="match status" value="1"/>
</dbReference>
<organism evidence="2 4">
    <name type="scientific">Legionella feeleii</name>
    <dbReference type="NCBI Taxonomy" id="453"/>
    <lineage>
        <taxon>Bacteria</taxon>
        <taxon>Pseudomonadati</taxon>
        <taxon>Pseudomonadota</taxon>
        <taxon>Gammaproteobacteria</taxon>
        <taxon>Legionellales</taxon>
        <taxon>Legionellaceae</taxon>
        <taxon>Legionella</taxon>
    </lineage>
</organism>
<keyword evidence="4" id="KW-1185">Reference proteome</keyword>
<evidence type="ECO:0000313" key="5">
    <source>
        <dbReference type="Proteomes" id="UP000251942"/>
    </source>
</evidence>
<dbReference type="InterPro" id="IPR004027">
    <property type="entry name" value="SEC_C_motif"/>
</dbReference>